<name>D6RQW5_COPC7</name>
<dbReference type="HOGENOM" id="CLU_2305934_0_0_1"/>
<dbReference type="GeneID" id="9380207"/>
<sequence>MSAASIEHKAEFVKDIHDVLERLYNLATTTNLHIADITPRLEWLHEYTDRLPEDAQEDHSENISDSQASLATIQKLVDKMLKEVRDGRLRATEYIEQEIQ</sequence>
<keyword evidence="2" id="KW-1185">Reference proteome</keyword>
<dbReference type="EMBL" id="AACS02000012">
    <property type="protein sequence ID" value="EFI26710.1"/>
    <property type="molecule type" value="Genomic_DNA"/>
</dbReference>
<dbReference type="Proteomes" id="UP000001861">
    <property type="component" value="Unassembled WGS sequence"/>
</dbReference>
<evidence type="ECO:0000313" key="2">
    <source>
        <dbReference type="Proteomes" id="UP000001861"/>
    </source>
</evidence>
<comment type="caution">
    <text evidence="1">The sequence shown here is derived from an EMBL/GenBank/DDBJ whole genome shotgun (WGS) entry which is preliminary data.</text>
</comment>
<protein>
    <submittedName>
        <fullName evidence="1">Uncharacterized protein</fullName>
    </submittedName>
</protein>
<gene>
    <name evidence="1" type="ORF">CC1G_15481</name>
</gene>
<proteinExistence type="predicted"/>
<dbReference type="InParanoid" id="D6RQW5"/>
<dbReference type="KEGG" id="cci:CC1G_15481"/>
<organism evidence="1 2">
    <name type="scientific">Coprinopsis cinerea (strain Okayama-7 / 130 / ATCC MYA-4618 / FGSC 9003)</name>
    <name type="common">Inky cap fungus</name>
    <name type="synonym">Hormographiella aspergillata</name>
    <dbReference type="NCBI Taxonomy" id="240176"/>
    <lineage>
        <taxon>Eukaryota</taxon>
        <taxon>Fungi</taxon>
        <taxon>Dikarya</taxon>
        <taxon>Basidiomycota</taxon>
        <taxon>Agaricomycotina</taxon>
        <taxon>Agaricomycetes</taxon>
        <taxon>Agaricomycetidae</taxon>
        <taxon>Agaricales</taxon>
        <taxon>Agaricineae</taxon>
        <taxon>Psathyrellaceae</taxon>
        <taxon>Coprinopsis</taxon>
    </lineage>
</organism>
<dbReference type="VEuPathDB" id="FungiDB:CC1G_15481"/>
<evidence type="ECO:0000313" key="1">
    <source>
        <dbReference type="EMBL" id="EFI26710.1"/>
    </source>
</evidence>
<accession>D6RQW5</accession>
<dbReference type="RefSeq" id="XP_002910204.1">
    <property type="nucleotide sequence ID" value="XM_002910158.1"/>
</dbReference>
<reference evidence="1 2" key="1">
    <citation type="journal article" date="2010" name="Proc. Natl. Acad. Sci. U.S.A.">
        <title>Insights into evolution of multicellular fungi from the assembled chromosomes of the mushroom Coprinopsis cinerea (Coprinus cinereus).</title>
        <authorList>
            <person name="Stajich J.E."/>
            <person name="Wilke S.K."/>
            <person name="Ahren D."/>
            <person name="Au C.H."/>
            <person name="Birren B.W."/>
            <person name="Borodovsky M."/>
            <person name="Burns C."/>
            <person name="Canback B."/>
            <person name="Casselton L.A."/>
            <person name="Cheng C.K."/>
            <person name="Deng J."/>
            <person name="Dietrich F.S."/>
            <person name="Fargo D.C."/>
            <person name="Farman M.L."/>
            <person name="Gathman A.C."/>
            <person name="Goldberg J."/>
            <person name="Guigo R."/>
            <person name="Hoegger P.J."/>
            <person name="Hooker J.B."/>
            <person name="Huggins A."/>
            <person name="James T.Y."/>
            <person name="Kamada T."/>
            <person name="Kilaru S."/>
            <person name="Kodira C."/>
            <person name="Kues U."/>
            <person name="Kupfer D."/>
            <person name="Kwan H.S."/>
            <person name="Lomsadze A."/>
            <person name="Li W."/>
            <person name="Lilly W.W."/>
            <person name="Ma L.J."/>
            <person name="Mackey A.J."/>
            <person name="Manning G."/>
            <person name="Martin F."/>
            <person name="Muraguchi H."/>
            <person name="Natvig D.O."/>
            <person name="Palmerini H."/>
            <person name="Ramesh M.A."/>
            <person name="Rehmeyer C.J."/>
            <person name="Roe B.A."/>
            <person name="Shenoy N."/>
            <person name="Stanke M."/>
            <person name="Ter-Hovhannisyan V."/>
            <person name="Tunlid A."/>
            <person name="Velagapudi R."/>
            <person name="Vision T.J."/>
            <person name="Zeng Q."/>
            <person name="Zolan M.E."/>
            <person name="Pukkila P.J."/>
        </authorList>
    </citation>
    <scope>NUCLEOTIDE SEQUENCE [LARGE SCALE GENOMIC DNA]</scope>
    <source>
        <strain evidence="2">Okayama-7 / 130 / ATCC MYA-4618 / FGSC 9003</strain>
    </source>
</reference>
<dbReference type="AlphaFoldDB" id="D6RQW5"/>